<evidence type="ECO:0000313" key="1">
    <source>
        <dbReference type="EMBL" id="KAK9035753.1"/>
    </source>
</evidence>
<protein>
    <submittedName>
        <fullName evidence="1">Uncharacterized protein</fullName>
    </submittedName>
</protein>
<accession>A0ABR2TF10</accession>
<name>A0ABR2TF10_9ROSI</name>
<proteinExistence type="predicted"/>
<comment type="caution">
    <text evidence="1">The sequence shown here is derived from an EMBL/GenBank/DDBJ whole genome shotgun (WGS) entry which is preliminary data.</text>
</comment>
<evidence type="ECO:0000313" key="2">
    <source>
        <dbReference type="Proteomes" id="UP001396334"/>
    </source>
</evidence>
<sequence length="88" mass="9877">MLKQFQGAHFSSSIIVPQQIWPVASNTSVGCIIENPNLTSTMQVLKKSKEIKEEVEFETLPTIVFDSNNKTILTNSAYNEMICQPECL</sequence>
<keyword evidence="2" id="KW-1185">Reference proteome</keyword>
<reference evidence="1 2" key="1">
    <citation type="journal article" date="2024" name="G3 (Bethesda)">
        <title>Genome assembly of Hibiscus sabdariffa L. provides insights into metabolisms of medicinal natural products.</title>
        <authorList>
            <person name="Kim T."/>
        </authorList>
    </citation>
    <scope>NUCLEOTIDE SEQUENCE [LARGE SCALE GENOMIC DNA]</scope>
    <source>
        <strain evidence="1">TK-2024</strain>
        <tissue evidence="1">Old leaves</tissue>
    </source>
</reference>
<organism evidence="1 2">
    <name type="scientific">Hibiscus sabdariffa</name>
    <name type="common">roselle</name>
    <dbReference type="NCBI Taxonomy" id="183260"/>
    <lineage>
        <taxon>Eukaryota</taxon>
        <taxon>Viridiplantae</taxon>
        <taxon>Streptophyta</taxon>
        <taxon>Embryophyta</taxon>
        <taxon>Tracheophyta</taxon>
        <taxon>Spermatophyta</taxon>
        <taxon>Magnoliopsida</taxon>
        <taxon>eudicotyledons</taxon>
        <taxon>Gunneridae</taxon>
        <taxon>Pentapetalae</taxon>
        <taxon>rosids</taxon>
        <taxon>malvids</taxon>
        <taxon>Malvales</taxon>
        <taxon>Malvaceae</taxon>
        <taxon>Malvoideae</taxon>
        <taxon>Hibiscus</taxon>
    </lineage>
</organism>
<dbReference type="PROSITE" id="PS51257">
    <property type="entry name" value="PROKAR_LIPOPROTEIN"/>
    <property type="match status" value="1"/>
</dbReference>
<dbReference type="EMBL" id="JBBPBN010000006">
    <property type="protein sequence ID" value="KAK9035753.1"/>
    <property type="molecule type" value="Genomic_DNA"/>
</dbReference>
<dbReference type="Proteomes" id="UP001396334">
    <property type="component" value="Unassembled WGS sequence"/>
</dbReference>
<gene>
    <name evidence="1" type="ORF">V6N11_077784</name>
</gene>